<evidence type="ECO:0000313" key="3">
    <source>
        <dbReference type="Proteomes" id="UP000198919"/>
    </source>
</evidence>
<keyword evidence="1" id="KW-0812">Transmembrane</keyword>
<protein>
    <submittedName>
        <fullName evidence="2">Uncharacterized protein</fullName>
    </submittedName>
</protein>
<accession>A0A1I3IHK5</accession>
<keyword evidence="1" id="KW-0472">Membrane</keyword>
<feature type="transmembrane region" description="Helical" evidence="1">
    <location>
        <begin position="21"/>
        <end position="42"/>
    </location>
</feature>
<dbReference type="Proteomes" id="UP000198919">
    <property type="component" value="Unassembled WGS sequence"/>
</dbReference>
<proteinExistence type="predicted"/>
<name>A0A1I3IHK5_9GAMM</name>
<dbReference type="EMBL" id="FORG01000001">
    <property type="protein sequence ID" value="SFI47515.1"/>
    <property type="molecule type" value="Genomic_DNA"/>
</dbReference>
<reference evidence="3" key="1">
    <citation type="submission" date="2016-10" db="EMBL/GenBank/DDBJ databases">
        <authorList>
            <person name="Varghese N."/>
            <person name="Submissions S."/>
        </authorList>
    </citation>
    <scope>NUCLEOTIDE SEQUENCE [LARGE SCALE GENOMIC DNA]</scope>
    <source>
        <strain evidence="3">DSM 17908</strain>
    </source>
</reference>
<evidence type="ECO:0000313" key="2">
    <source>
        <dbReference type="EMBL" id="SFI47515.1"/>
    </source>
</evidence>
<evidence type="ECO:0000256" key="1">
    <source>
        <dbReference type="SAM" id="Phobius"/>
    </source>
</evidence>
<organism evidence="2 3">
    <name type="scientific">Xenorhabdus mauleonii</name>
    <dbReference type="NCBI Taxonomy" id="351675"/>
    <lineage>
        <taxon>Bacteria</taxon>
        <taxon>Pseudomonadati</taxon>
        <taxon>Pseudomonadota</taxon>
        <taxon>Gammaproteobacteria</taxon>
        <taxon>Enterobacterales</taxon>
        <taxon>Morganellaceae</taxon>
        <taxon>Xenorhabdus</taxon>
    </lineage>
</organism>
<keyword evidence="1" id="KW-1133">Transmembrane helix</keyword>
<sequence length="48" mass="5515">MLKKHDRQWKEKQINHLKWVAWANIFAQVAFPVAAAFTPAVATAKSEH</sequence>
<feature type="non-terminal residue" evidence="2">
    <location>
        <position position="48"/>
    </location>
</feature>
<dbReference type="AlphaFoldDB" id="A0A1I3IHK5"/>
<gene>
    <name evidence="2" type="ORF">SAMN05421680_101353</name>
</gene>